<evidence type="ECO:0000256" key="2">
    <source>
        <dbReference type="ARBA" id="ARBA00005830"/>
    </source>
</evidence>
<comment type="similarity">
    <text evidence="2">Belongs to the PhyH family.</text>
</comment>
<keyword evidence="6" id="KW-0560">Oxidoreductase</keyword>
<dbReference type="InterPro" id="IPR008775">
    <property type="entry name" value="Phytyl_CoA_dOase-like"/>
</dbReference>
<dbReference type="Gene3D" id="2.60.120.620">
    <property type="entry name" value="q2cbj1_9rhob like domain"/>
    <property type="match status" value="1"/>
</dbReference>
<evidence type="ECO:0008006" key="10">
    <source>
        <dbReference type="Google" id="ProtNLM"/>
    </source>
</evidence>
<dbReference type="SUPFAM" id="SSF51197">
    <property type="entry name" value="Clavaminate synthase-like"/>
    <property type="match status" value="1"/>
</dbReference>
<evidence type="ECO:0000256" key="4">
    <source>
        <dbReference type="ARBA" id="ARBA00022723"/>
    </source>
</evidence>
<keyword evidence="5" id="KW-0223">Dioxygenase</keyword>
<evidence type="ECO:0000256" key="1">
    <source>
        <dbReference type="ARBA" id="ARBA00001962"/>
    </source>
</evidence>
<dbReference type="AlphaFoldDB" id="A0A0B7JZF1"/>
<comment type="cofactor">
    <cofactor evidence="1">
        <name>Fe cation</name>
        <dbReference type="ChEBI" id="CHEBI:24875"/>
    </cofactor>
</comment>
<evidence type="ECO:0000313" key="9">
    <source>
        <dbReference type="EMBL" id="KAF9745875.1"/>
    </source>
</evidence>
<dbReference type="GO" id="GO:0051213">
    <property type="term" value="F:dioxygenase activity"/>
    <property type="evidence" value="ECO:0007669"/>
    <property type="project" value="UniProtKB-KW"/>
</dbReference>
<dbReference type="Pfam" id="PF05721">
    <property type="entry name" value="PhyH"/>
    <property type="match status" value="1"/>
</dbReference>
<dbReference type="Proteomes" id="UP000616885">
    <property type="component" value="Unassembled WGS sequence"/>
</dbReference>
<dbReference type="GO" id="GO:0046872">
    <property type="term" value="F:metal ion binding"/>
    <property type="evidence" value="ECO:0007669"/>
    <property type="project" value="UniProtKB-KW"/>
</dbReference>
<evidence type="ECO:0000256" key="5">
    <source>
        <dbReference type="ARBA" id="ARBA00022964"/>
    </source>
</evidence>
<dbReference type="PANTHER" id="PTHR20883">
    <property type="entry name" value="PHYTANOYL-COA DIOXYGENASE DOMAIN CONTAINING 1"/>
    <property type="match status" value="1"/>
</dbReference>
<gene>
    <name evidence="8" type="ORF">BN869_000006566_1</name>
    <name evidence="9" type="ORF">IM811_004176</name>
</gene>
<sequence length="295" mass="32558">MTVAAEKPTIVRVDATNPEITPEKLVEILERDGGVIVENLISQELAGEIRKDLKPLFERDIPDKYGLFPPTTQRATGLLAESDACVELVCNKLFTDVANIMVSSYHTMWRGDHQVTIGGKPILSAALGFRVNPGGKQQVLHRDDNDHHPKPGEALTMISCVTALTKTTKENGATVAIPGSHLWGPERRPLDEEAVPVELEVGGALIFLGTLYHAGGSNITKDDYRETLGTFLCKPTLRPTENFFLEIPVERVRQMKPQAQRLLGYGVCEPGIGFMHYQDPMRALFGVEDEETVDM</sequence>
<dbReference type="EMBL" id="JADCTT010000012">
    <property type="protein sequence ID" value="KAF9745875.1"/>
    <property type="molecule type" value="Genomic_DNA"/>
</dbReference>
<accession>A0A0B7JZF1</accession>
<protein>
    <recommendedName>
        <fullName evidence="10">Phytanoyl-CoA dioxygenase family protein</fullName>
    </recommendedName>
</protein>
<reference evidence="8" key="1">
    <citation type="submission" date="2015-01" db="EMBL/GenBank/DDBJ databases">
        <authorList>
            <person name="Durling Mikael"/>
        </authorList>
    </citation>
    <scope>NUCLEOTIDE SEQUENCE</scope>
</reference>
<evidence type="ECO:0000256" key="3">
    <source>
        <dbReference type="ARBA" id="ARBA00011738"/>
    </source>
</evidence>
<evidence type="ECO:0000256" key="6">
    <source>
        <dbReference type="ARBA" id="ARBA00023002"/>
    </source>
</evidence>
<keyword evidence="7" id="KW-0408">Iron</keyword>
<dbReference type="PANTHER" id="PTHR20883:SF45">
    <property type="entry name" value="PHYTANOYL-COA DIOXYGENASE FAMILY PROTEIN"/>
    <property type="match status" value="1"/>
</dbReference>
<proteinExistence type="inferred from homology"/>
<name>A0A0B7JZF1_BIOOC</name>
<organism evidence="8">
    <name type="scientific">Bionectria ochroleuca</name>
    <name type="common">Gliocladium roseum</name>
    <dbReference type="NCBI Taxonomy" id="29856"/>
    <lineage>
        <taxon>Eukaryota</taxon>
        <taxon>Fungi</taxon>
        <taxon>Dikarya</taxon>
        <taxon>Ascomycota</taxon>
        <taxon>Pezizomycotina</taxon>
        <taxon>Sordariomycetes</taxon>
        <taxon>Hypocreomycetidae</taxon>
        <taxon>Hypocreales</taxon>
        <taxon>Bionectriaceae</taxon>
        <taxon>Clonostachys</taxon>
    </lineage>
</organism>
<reference evidence="9" key="2">
    <citation type="submission" date="2020-10" db="EMBL/GenBank/DDBJ databases">
        <title>High-Quality Genome Resource of Clonostachys rosea strain S41 by Oxford Nanopore Long-Read Sequencing.</title>
        <authorList>
            <person name="Wang H."/>
        </authorList>
    </citation>
    <scope>NUCLEOTIDE SEQUENCE</scope>
    <source>
        <strain evidence="9">S41</strain>
    </source>
</reference>
<dbReference type="EMBL" id="CDPU01000018">
    <property type="protein sequence ID" value="CEO50508.1"/>
    <property type="molecule type" value="Genomic_DNA"/>
</dbReference>
<evidence type="ECO:0000313" key="8">
    <source>
        <dbReference type="EMBL" id="CEO50508.1"/>
    </source>
</evidence>
<keyword evidence="4" id="KW-0479">Metal-binding</keyword>
<comment type="subunit">
    <text evidence="3">Homodimer.</text>
</comment>
<evidence type="ECO:0000256" key="7">
    <source>
        <dbReference type="ARBA" id="ARBA00023004"/>
    </source>
</evidence>